<protein>
    <recommendedName>
        <fullName evidence="1">DUF6285 domain-containing protein</fullName>
    </recommendedName>
</protein>
<dbReference type="RefSeq" id="WP_088711269.1">
    <property type="nucleotide sequence ID" value="NZ_NFZT01000001.1"/>
</dbReference>
<dbReference type="AlphaFoldDB" id="A0A219B2V0"/>
<dbReference type="Proteomes" id="UP000198462">
    <property type="component" value="Unassembled WGS sequence"/>
</dbReference>
<gene>
    <name evidence="2" type="ORF">B5C34_02735</name>
</gene>
<accession>A0A219B2V0</accession>
<evidence type="ECO:0000313" key="2">
    <source>
        <dbReference type="EMBL" id="OWV32476.1"/>
    </source>
</evidence>
<dbReference type="EMBL" id="NFZT01000001">
    <property type="protein sequence ID" value="OWV32476.1"/>
    <property type="molecule type" value="Genomic_DNA"/>
</dbReference>
<reference evidence="3" key="1">
    <citation type="submission" date="2017-05" db="EMBL/GenBank/DDBJ databases">
        <authorList>
            <person name="Lin X."/>
        </authorList>
    </citation>
    <scope>NUCLEOTIDE SEQUENCE [LARGE SCALE GENOMIC DNA]</scope>
    <source>
        <strain evidence="3">JLT2012</strain>
    </source>
</reference>
<proteinExistence type="predicted"/>
<evidence type="ECO:0000259" key="1">
    <source>
        <dbReference type="Pfam" id="PF19802"/>
    </source>
</evidence>
<keyword evidence="3" id="KW-1185">Reference proteome</keyword>
<dbReference type="InterPro" id="IPR046252">
    <property type="entry name" value="DUF6285"/>
</dbReference>
<evidence type="ECO:0000313" key="3">
    <source>
        <dbReference type="Proteomes" id="UP000198462"/>
    </source>
</evidence>
<comment type="caution">
    <text evidence="2">The sequence shown here is derived from an EMBL/GenBank/DDBJ whole genome shotgun (WGS) entry which is preliminary data.</text>
</comment>
<dbReference type="Pfam" id="PF19802">
    <property type="entry name" value="DUF6285"/>
    <property type="match status" value="1"/>
</dbReference>
<dbReference type="OrthoDB" id="8854461at2"/>
<feature type="domain" description="DUF6285" evidence="1">
    <location>
        <begin position="24"/>
        <end position="114"/>
    </location>
</feature>
<name>A0A219B2V0_9SPHN</name>
<organism evidence="2 3">
    <name type="scientific">Pacificimonas flava</name>
    <dbReference type="NCBI Taxonomy" id="1234595"/>
    <lineage>
        <taxon>Bacteria</taxon>
        <taxon>Pseudomonadati</taxon>
        <taxon>Pseudomonadota</taxon>
        <taxon>Alphaproteobacteria</taxon>
        <taxon>Sphingomonadales</taxon>
        <taxon>Sphingosinicellaceae</taxon>
        <taxon>Pacificimonas</taxon>
    </lineage>
</organism>
<sequence>MQEQPTSPEILETVAAYLRDVAMPQLEGHAAFTARVAANAVDLVRREIELREASDCAEKERLVALLGHDGELEKLNADLAAAIREDRMDIEAPKLLSHLWQTSLEKLAIDQPRYASYRAALEETPEW</sequence>